<feature type="transmembrane region" description="Helical" evidence="1">
    <location>
        <begin position="56"/>
        <end position="85"/>
    </location>
</feature>
<protein>
    <submittedName>
        <fullName evidence="2">Uncharacterized protein</fullName>
    </submittedName>
</protein>
<dbReference type="Proteomes" id="UP000256913">
    <property type="component" value="Unassembled WGS sequence"/>
</dbReference>
<gene>
    <name evidence="2" type="ORF">DFJ67_3776</name>
</gene>
<keyword evidence="1" id="KW-0812">Transmembrane</keyword>
<evidence type="ECO:0000313" key="2">
    <source>
        <dbReference type="EMBL" id="REF97769.1"/>
    </source>
</evidence>
<keyword evidence="3" id="KW-1185">Reference proteome</keyword>
<sequence length="169" mass="18290">MTPAQTLAVRKRIPAAQSFVLRPSLVGHSLSAGVGLAASLVVLFVLVGYVPPLSDAPVGLIAALLALGAVASVVATMWGGPVLAVNPEGVWLRVRRKSVFLPWSSIEQIYVRRLWFDDRVCVVQRGTVEAEIDRYTTPFTASLTYGNQPEPDVLEAIRKHGAGRTRIDF</sequence>
<evidence type="ECO:0000313" key="3">
    <source>
        <dbReference type="Proteomes" id="UP000256913"/>
    </source>
</evidence>
<organism evidence="2 3">
    <name type="scientific">Asanoa ferruginea</name>
    <dbReference type="NCBI Taxonomy" id="53367"/>
    <lineage>
        <taxon>Bacteria</taxon>
        <taxon>Bacillati</taxon>
        <taxon>Actinomycetota</taxon>
        <taxon>Actinomycetes</taxon>
        <taxon>Micromonosporales</taxon>
        <taxon>Micromonosporaceae</taxon>
        <taxon>Asanoa</taxon>
    </lineage>
</organism>
<dbReference type="AlphaFoldDB" id="A0A3D9ZLP5"/>
<dbReference type="OrthoDB" id="3384393at2"/>
<proteinExistence type="predicted"/>
<reference evidence="2 3" key="1">
    <citation type="submission" date="2018-08" db="EMBL/GenBank/DDBJ databases">
        <title>Sequencing the genomes of 1000 actinobacteria strains.</title>
        <authorList>
            <person name="Klenk H.-P."/>
        </authorList>
    </citation>
    <scope>NUCLEOTIDE SEQUENCE [LARGE SCALE GENOMIC DNA]</scope>
    <source>
        <strain evidence="2 3">DSM 44099</strain>
    </source>
</reference>
<evidence type="ECO:0000256" key="1">
    <source>
        <dbReference type="SAM" id="Phobius"/>
    </source>
</evidence>
<comment type="caution">
    <text evidence="2">The sequence shown here is derived from an EMBL/GenBank/DDBJ whole genome shotgun (WGS) entry which is preliminary data.</text>
</comment>
<feature type="transmembrane region" description="Helical" evidence="1">
    <location>
        <begin position="30"/>
        <end position="50"/>
    </location>
</feature>
<accession>A0A3D9ZLP5</accession>
<dbReference type="RefSeq" id="WP_116069168.1">
    <property type="nucleotide sequence ID" value="NZ_BONB01000060.1"/>
</dbReference>
<dbReference type="EMBL" id="QUMQ01000001">
    <property type="protein sequence ID" value="REF97769.1"/>
    <property type="molecule type" value="Genomic_DNA"/>
</dbReference>
<keyword evidence="1" id="KW-0472">Membrane</keyword>
<name>A0A3D9ZLP5_9ACTN</name>
<keyword evidence="1" id="KW-1133">Transmembrane helix</keyword>